<comment type="caution">
    <text evidence="10">The sequence shown here is derived from an EMBL/GenBank/DDBJ whole genome shotgun (WGS) entry which is preliminary data.</text>
</comment>
<dbReference type="PROSITE" id="PS51272">
    <property type="entry name" value="SLH"/>
    <property type="match status" value="3"/>
</dbReference>
<evidence type="ECO:0000256" key="3">
    <source>
        <dbReference type="ARBA" id="ARBA00022525"/>
    </source>
</evidence>
<dbReference type="PROSITE" id="PS50978">
    <property type="entry name" value="NEAT"/>
    <property type="match status" value="3"/>
</dbReference>
<dbReference type="Proteomes" id="UP000245202">
    <property type="component" value="Unassembled WGS sequence"/>
</dbReference>
<dbReference type="Gene3D" id="1.20.1270.90">
    <property type="entry name" value="AF1782-like"/>
    <property type="match status" value="2"/>
</dbReference>
<protein>
    <recommendedName>
        <fullName evidence="12">NEAT domain-containing protein</fullName>
    </recommendedName>
</protein>
<evidence type="ECO:0000259" key="9">
    <source>
        <dbReference type="PROSITE" id="PS51272"/>
    </source>
</evidence>
<gene>
    <name evidence="10" type="ORF">PAT3040_06183</name>
</gene>
<dbReference type="Pfam" id="PF05031">
    <property type="entry name" value="NEAT"/>
    <property type="match status" value="3"/>
</dbReference>
<reference evidence="10 11" key="1">
    <citation type="submission" date="2017-08" db="EMBL/GenBank/DDBJ databases">
        <title>Substantial Increase in Enzyme Production by Combined Drug-Resistance Mutations in Paenibacillus agaridevorans.</title>
        <authorList>
            <person name="Tanaka Y."/>
            <person name="Funane K."/>
            <person name="Hosaka T."/>
            <person name="Shiwa Y."/>
            <person name="Fujita N."/>
            <person name="Miyazaki T."/>
            <person name="Yoshikawa H."/>
            <person name="Murakami K."/>
            <person name="Kasahara K."/>
            <person name="Inaoka T."/>
            <person name="Hiraga Y."/>
            <person name="Ochi K."/>
        </authorList>
    </citation>
    <scope>NUCLEOTIDE SEQUENCE [LARGE SCALE GENOMIC DNA]</scope>
    <source>
        <strain evidence="10 11">T-3040</strain>
    </source>
</reference>
<evidence type="ECO:0000256" key="6">
    <source>
        <dbReference type="SAM" id="MobiDB-lite"/>
    </source>
</evidence>
<feature type="domain" description="SLH" evidence="9">
    <location>
        <begin position="999"/>
        <end position="1062"/>
    </location>
</feature>
<dbReference type="InterPro" id="IPR006635">
    <property type="entry name" value="NEAT_dom"/>
</dbReference>
<evidence type="ECO:0000256" key="5">
    <source>
        <dbReference type="ARBA" id="ARBA00023088"/>
    </source>
</evidence>
<dbReference type="SUPFAM" id="SSF158911">
    <property type="entry name" value="NEAT domain-like"/>
    <property type="match status" value="3"/>
</dbReference>
<evidence type="ECO:0000256" key="2">
    <source>
        <dbReference type="ARBA" id="ARBA00022512"/>
    </source>
</evidence>
<dbReference type="Gene3D" id="2.60.40.1850">
    <property type="match status" value="3"/>
</dbReference>
<evidence type="ECO:0000256" key="4">
    <source>
        <dbReference type="ARBA" id="ARBA00022729"/>
    </source>
</evidence>
<keyword evidence="4 7" id="KW-0732">Signal</keyword>
<feature type="compositionally biased region" description="Low complexity" evidence="6">
    <location>
        <begin position="803"/>
        <end position="816"/>
    </location>
</feature>
<evidence type="ECO:0000256" key="7">
    <source>
        <dbReference type="SAM" id="SignalP"/>
    </source>
</evidence>
<feature type="domain" description="NEAT" evidence="8">
    <location>
        <begin position="819"/>
        <end position="942"/>
    </location>
</feature>
<keyword evidence="5" id="KW-0572">Peptidoglycan-anchor</keyword>
<evidence type="ECO:0000313" key="11">
    <source>
        <dbReference type="Proteomes" id="UP000245202"/>
    </source>
</evidence>
<dbReference type="AlphaFoldDB" id="A0A2R5EXV0"/>
<feature type="chain" id="PRO_5015303185" description="NEAT domain-containing protein" evidence="7">
    <location>
        <begin position="26"/>
        <end position="1179"/>
    </location>
</feature>
<evidence type="ECO:0000313" key="10">
    <source>
        <dbReference type="EMBL" id="GBG11377.1"/>
    </source>
</evidence>
<keyword evidence="3" id="KW-0964">Secreted</keyword>
<dbReference type="PANTHER" id="PTHR37824">
    <property type="entry name" value="IRON-REGULATED SURFACE DETERMINANT PROTEIN C"/>
    <property type="match status" value="1"/>
</dbReference>
<feature type="domain" description="SLH" evidence="9">
    <location>
        <begin position="1064"/>
        <end position="1121"/>
    </location>
</feature>
<dbReference type="PANTHER" id="PTHR37824:SF1">
    <property type="entry name" value="IRON-REGULATED SURFACE DETERMINANT PROTEIN C"/>
    <property type="match status" value="1"/>
</dbReference>
<name>A0A2R5EXV0_9BACL</name>
<feature type="domain" description="NEAT" evidence="8">
    <location>
        <begin position="29"/>
        <end position="177"/>
    </location>
</feature>
<dbReference type="InterPro" id="IPR050436">
    <property type="entry name" value="IsdA"/>
</dbReference>
<feature type="domain" description="NEAT" evidence="8">
    <location>
        <begin position="604"/>
        <end position="726"/>
    </location>
</feature>
<dbReference type="InterPro" id="IPR001119">
    <property type="entry name" value="SLH_dom"/>
</dbReference>
<feature type="region of interest" description="Disordered" evidence="6">
    <location>
        <begin position="796"/>
        <end position="818"/>
    </location>
</feature>
<feature type="domain" description="SLH" evidence="9">
    <location>
        <begin position="1122"/>
        <end position="1179"/>
    </location>
</feature>
<dbReference type="EMBL" id="BDQX01000395">
    <property type="protein sequence ID" value="GBG11377.1"/>
    <property type="molecule type" value="Genomic_DNA"/>
</dbReference>
<keyword evidence="2" id="KW-0134">Cell wall</keyword>
<comment type="subcellular location">
    <subcellularLocation>
        <location evidence="1">Secreted</location>
        <location evidence="1">Cell wall</location>
        <topology evidence="1">Peptidoglycan-anchor</topology>
    </subcellularLocation>
</comment>
<proteinExistence type="predicted"/>
<evidence type="ECO:0008006" key="12">
    <source>
        <dbReference type="Google" id="ProtNLM"/>
    </source>
</evidence>
<accession>A0A2R5EXV0</accession>
<feature type="signal peptide" evidence="7">
    <location>
        <begin position="1"/>
        <end position="25"/>
    </location>
</feature>
<organism evidence="10 11">
    <name type="scientific">Paenibacillus agaridevorans</name>
    <dbReference type="NCBI Taxonomy" id="171404"/>
    <lineage>
        <taxon>Bacteria</taxon>
        <taxon>Bacillati</taxon>
        <taxon>Bacillota</taxon>
        <taxon>Bacilli</taxon>
        <taxon>Bacillales</taxon>
        <taxon>Paenibacillaceae</taxon>
        <taxon>Paenibacillus</taxon>
    </lineage>
</organism>
<dbReference type="CDD" id="cd06920">
    <property type="entry name" value="NEAT"/>
    <property type="match status" value="3"/>
</dbReference>
<keyword evidence="11" id="KW-1185">Reference proteome</keyword>
<feature type="compositionally biased region" description="Acidic residues" evidence="6">
    <location>
        <begin position="981"/>
        <end position="996"/>
    </location>
</feature>
<feature type="region of interest" description="Disordered" evidence="6">
    <location>
        <begin position="939"/>
        <end position="1004"/>
    </location>
</feature>
<dbReference type="SMART" id="SM00725">
    <property type="entry name" value="NEAT"/>
    <property type="match status" value="3"/>
</dbReference>
<dbReference type="Pfam" id="PF00395">
    <property type="entry name" value="SLH"/>
    <property type="match status" value="3"/>
</dbReference>
<sequence>MRKTLVLLLAFALLLSAVHIVPVSAATAVRDGEFPISFRYVKDGTTVTSAADSFVVKDGAKLIIRNGKAIFEHQVTEANYSTFAFFGTRKEGAPKAVITDTGAGETVSGSDGYAPVVVKGAPVDGKIVIQLDITDVYTKQDILMHINDTNNIYGLPTNYNHWYNAQLELDLTGVDLSPLPGGGDNGGGDGNNPDVTLELFQARVTAGKSLHDSTTEGQIDGTYPAAARQKLIEDLALAESIVSGSPSNPNLLIAAYNIADEAIKTYESARIVVNRASLSAWIAGAEAWLATDPKDAGFAEGGKPASGTVGAAFSVNEYPTDFPDIQYEDGKLLGLSQKVRSNVEAATTLLNDPLATQSMVNAMYTNQLAAYNWSEIAKRQFAASNVDIYVLDALTPETVSQSVYAPEIGDTATVLQQAGYYESFANITFIDNPNDDIVFTPQVIAQPSLNATTGLYNKSYSSSPAKPVIAETNGNQFTYQAKIRVHNNTTPQTDMHWQGIIKLKYPMVFANNTISEVPGVTPREIFISFNAAQHKALLSQIAEAESLLESAAPGNAIGQYPQSLIDRLGDAIAFSKETGGWLAAPRPAILTASNTLNEAVEQFRGGVTQSLQFSVAHASGEEFSIMESYFQKPAVVTYVDESTRKLILTIKDSSSVPEFRIKSGNSFADAELVSEDKSANTRTVSFNLTQSSNLIEAQVRTVVPAQQYDRTHTIRLNFNNVDNSALYTLIDEAKKAHGAAVVGTAPGQYPEFAKTSFLAAIAVAGKEAVRIPSSSAQTLSAYQTLQRAYETFQASYVGGNGPGNPTNPSNPGNQGPQYPADGNYLVDFTVLKKGSESVSVMNQYVFTTALVKVTGGSKTVSFTLKQSKEITGFTLNGSSGGGSGTDSGTNTRVVTFSLSDLSGKIPGWVSIYWDLSSTIPGFIYDEQYDVDFKFNESSARSAGDQTTPPGGSGDGGLPSGLEPPGTGSGGPKPDDGKNDPDPEEEPGEEESPEEEGNGTPIIKFSDTTNHWAKSTIEQAVKLGIVNGFSDGSFRPDNIVTRGEFAVMISRALGLEGEGDGDALQDFGSIPAWAQSHVARVVTAGLIGGFEDATFRSGGQLTRAQLAVIISRAAGLKLEEDASLSFNDTESVPAWAQKEVAAAVTAGLIQGKDGNRFDPNATATRAEALTLIIRLLDHLE</sequence>
<evidence type="ECO:0000256" key="1">
    <source>
        <dbReference type="ARBA" id="ARBA00004168"/>
    </source>
</evidence>
<dbReference type="InterPro" id="IPR037250">
    <property type="entry name" value="NEAT_dom_sf"/>
</dbReference>
<evidence type="ECO:0000259" key="8">
    <source>
        <dbReference type="PROSITE" id="PS50978"/>
    </source>
</evidence>